<proteinExistence type="predicted"/>
<accession>A0AAN8NZ02</accession>
<keyword evidence="2" id="KW-1185">Reference proteome</keyword>
<reference evidence="1 2" key="1">
    <citation type="submission" date="2019-10" db="EMBL/GenBank/DDBJ databases">
        <authorList>
            <person name="Palmer J.M."/>
        </authorList>
    </citation>
    <scope>NUCLEOTIDE SEQUENCE [LARGE SCALE GENOMIC DNA]</scope>
    <source>
        <strain evidence="1 2">TWF718</strain>
    </source>
</reference>
<comment type="caution">
    <text evidence="1">The sequence shown here is derived from an EMBL/GenBank/DDBJ whole genome shotgun (WGS) entry which is preliminary data.</text>
</comment>
<name>A0AAN8NZ02_9PEZI</name>
<organism evidence="1 2">
    <name type="scientific">Orbilia javanica</name>
    <dbReference type="NCBI Taxonomy" id="47235"/>
    <lineage>
        <taxon>Eukaryota</taxon>
        <taxon>Fungi</taxon>
        <taxon>Dikarya</taxon>
        <taxon>Ascomycota</taxon>
        <taxon>Pezizomycotina</taxon>
        <taxon>Orbiliomycetes</taxon>
        <taxon>Orbiliales</taxon>
        <taxon>Orbiliaceae</taxon>
        <taxon>Orbilia</taxon>
    </lineage>
</organism>
<evidence type="ECO:0000313" key="1">
    <source>
        <dbReference type="EMBL" id="KAK6350751.1"/>
    </source>
</evidence>
<sequence length="240" mass="27573">MESFTKYVEGLNKNWVNESTCGIREFELYEVLEKLAKRPTSLILFKRYQRANARSEDCQKSLWRKLSLGFIRLGRFRRERQQVTCHDVTKKRNDFASWELYNEQIGVLSRSMMRVYNKIDAWICRYNMNDRGLAYYTLFLREAKGDIDGPLLNSDGLVELVWGKGITRSVLESLLKEVTPNIGKNAEALIAKLTERAAATKSAMQIFGKKKKTQGEKDKVLEFCLKSVGSIPDPPGSRGT</sequence>
<evidence type="ECO:0000313" key="2">
    <source>
        <dbReference type="Proteomes" id="UP001313282"/>
    </source>
</evidence>
<dbReference type="AlphaFoldDB" id="A0AAN8NZ02"/>
<gene>
    <name evidence="1" type="ORF">TWF718_003939</name>
</gene>
<dbReference type="Proteomes" id="UP001313282">
    <property type="component" value="Unassembled WGS sequence"/>
</dbReference>
<dbReference type="EMBL" id="JAVHNR010000002">
    <property type="protein sequence ID" value="KAK6350751.1"/>
    <property type="molecule type" value="Genomic_DNA"/>
</dbReference>
<protein>
    <submittedName>
        <fullName evidence="1">Uncharacterized protein</fullName>
    </submittedName>
</protein>